<comment type="similarity">
    <text evidence="2">Belongs to the acyl-CoA dehydrogenase family.</text>
</comment>
<evidence type="ECO:0000259" key="6">
    <source>
        <dbReference type="Pfam" id="PF00441"/>
    </source>
</evidence>
<dbReference type="Pfam" id="PF02770">
    <property type="entry name" value="Acyl-CoA_dh_M"/>
    <property type="match status" value="1"/>
</dbReference>
<evidence type="ECO:0000256" key="2">
    <source>
        <dbReference type="ARBA" id="ARBA00009347"/>
    </source>
</evidence>
<dbReference type="EMBL" id="UINC01000612">
    <property type="protein sequence ID" value="SUZ58333.1"/>
    <property type="molecule type" value="Genomic_DNA"/>
</dbReference>
<accession>A0A381NXZ3</accession>
<dbReference type="PANTHER" id="PTHR43292:SF3">
    <property type="entry name" value="ACYL-COA DEHYDROGENASE FADE29"/>
    <property type="match status" value="1"/>
</dbReference>
<dbReference type="InterPro" id="IPR046373">
    <property type="entry name" value="Acyl-CoA_Oxase/DH_mid-dom_sf"/>
</dbReference>
<dbReference type="Gene3D" id="1.10.540.10">
    <property type="entry name" value="Acyl-CoA dehydrogenase/oxidase, N-terminal domain"/>
    <property type="match status" value="1"/>
</dbReference>
<evidence type="ECO:0000259" key="7">
    <source>
        <dbReference type="Pfam" id="PF02770"/>
    </source>
</evidence>
<dbReference type="Gene3D" id="1.20.140.10">
    <property type="entry name" value="Butyryl-CoA Dehydrogenase, subunit A, domain 3"/>
    <property type="match status" value="1"/>
</dbReference>
<keyword evidence="3" id="KW-0285">Flavoprotein</keyword>
<evidence type="ECO:0000256" key="1">
    <source>
        <dbReference type="ARBA" id="ARBA00001974"/>
    </source>
</evidence>
<dbReference type="Pfam" id="PF00441">
    <property type="entry name" value="Acyl-CoA_dh_1"/>
    <property type="match status" value="1"/>
</dbReference>
<evidence type="ECO:0000256" key="5">
    <source>
        <dbReference type="ARBA" id="ARBA00023002"/>
    </source>
</evidence>
<dbReference type="FunFam" id="2.40.110.10:FF:000011">
    <property type="entry name" value="Acyl-CoA dehydrogenase FadE34"/>
    <property type="match status" value="1"/>
</dbReference>
<proteinExistence type="inferred from homology"/>
<dbReference type="Gene3D" id="2.40.110.10">
    <property type="entry name" value="Butyryl-CoA Dehydrogenase, subunit A, domain 2"/>
    <property type="match status" value="1"/>
</dbReference>
<dbReference type="InterPro" id="IPR013786">
    <property type="entry name" value="AcylCoA_DH/ox_N"/>
</dbReference>
<evidence type="ECO:0000259" key="8">
    <source>
        <dbReference type="Pfam" id="PF02771"/>
    </source>
</evidence>
<dbReference type="InterPro" id="IPR006091">
    <property type="entry name" value="Acyl-CoA_Oxase/DH_mid-dom"/>
</dbReference>
<protein>
    <recommendedName>
        <fullName evidence="10">Acyl-CoA dehydrogenase</fullName>
    </recommendedName>
</protein>
<feature type="domain" description="Acyl-CoA dehydrogenase/oxidase C-terminal" evidence="6">
    <location>
        <begin position="231"/>
        <end position="385"/>
    </location>
</feature>
<feature type="domain" description="Acyl-CoA dehydrogenase/oxidase N-terminal" evidence="8">
    <location>
        <begin position="7"/>
        <end position="121"/>
    </location>
</feature>
<comment type="cofactor">
    <cofactor evidence="1">
        <name>FAD</name>
        <dbReference type="ChEBI" id="CHEBI:57692"/>
    </cofactor>
</comment>
<organism evidence="9">
    <name type="scientific">marine metagenome</name>
    <dbReference type="NCBI Taxonomy" id="408172"/>
    <lineage>
        <taxon>unclassified sequences</taxon>
        <taxon>metagenomes</taxon>
        <taxon>ecological metagenomes</taxon>
    </lineage>
</organism>
<dbReference type="InterPro" id="IPR036250">
    <property type="entry name" value="AcylCo_DH-like_C"/>
</dbReference>
<dbReference type="InterPro" id="IPR037069">
    <property type="entry name" value="AcylCoA_DH/ox_N_sf"/>
</dbReference>
<dbReference type="GO" id="GO:0016627">
    <property type="term" value="F:oxidoreductase activity, acting on the CH-CH group of donors"/>
    <property type="evidence" value="ECO:0007669"/>
    <property type="project" value="InterPro"/>
</dbReference>
<name>A0A381NXZ3_9ZZZZ</name>
<evidence type="ECO:0000256" key="4">
    <source>
        <dbReference type="ARBA" id="ARBA00022827"/>
    </source>
</evidence>
<sequence>MRFEFTAEESNFKRRLSAFLDNALPDDWRGPPDESRDDHWHLNQKIKRGLADQGWLVMSWPKKYGGSDSSPMMNTIFAEEMAYRRAPGHDRFGTRMFGPTLMRFGSEDQRIKYLGSIARGEIQWCQGYSEPNSGSDLASLQTKAIDDGDHFTVTGAKIWTSLAHRADMMFMLVRTDPNSAPHKGISLIMVDMKSPGVNIQPIINMAGVHSFNQVIFNEVRVPKENLVGDLNDGWRVGMTVLNFERSGIDYAAWARAALEELVDYVSAHDPIIETISSDPIIRRTLAELKTEIEAARLMCFDVAWRQGQGEVPSSEASMSKVVATEIYTKVLDYGVELLGMYGVLEPGSSQSKLEGRFLKMRLFYTSGPILAGTNEIQKNIIAQRGLGLPRK</sequence>
<evidence type="ECO:0000313" key="9">
    <source>
        <dbReference type="EMBL" id="SUZ58333.1"/>
    </source>
</evidence>
<dbReference type="AlphaFoldDB" id="A0A381NXZ3"/>
<dbReference type="InterPro" id="IPR009075">
    <property type="entry name" value="AcylCo_DH/oxidase_C"/>
</dbReference>
<dbReference type="Pfam" id="PF02771">
    <property type="entry name" value="Acyl-CoA_dh_N"/>
    <property type="match status" value="1"/>
</dbReference>
<reference evidence="9" key="1">
    <citation type="submission" date="2018-05" db="EMBL/GenBank/DDBJ databases">
        <authorList>
            <person name="Lanie J.A."/>
            <person name="Ng W.-L."/>
            <person name="Kazmierczak K.M."/>
            <person name="Andrzejewski T.M."/>
            <person name="Davidsen T.M."/>
            <person name="Wayne K.J."/>
            <person name="Tettelin H."/>
            <person name="Glass J.I."/>
            <person name="Rusch D."/>
            <person name="Podicherti R."/>
            <person name="Tsui H.-C.T."/>
            <person name="Winkler M.E."/>
        </authorList>
    </citation>
    <scope>NUCLEOTIDE SEQUENCE</scope>
</reference>
<keyword evidence="4" id="KW-0274">FAD</keyword>
<evidence type="ECO:0008006" key="10">
    <source>
        <dbReference type="Google" id="ProtNLM"/>
    </source>
</evidence>
<feature type="domain" description="Acyl-CoA oxidase/dehydrogenase middle" evidence="7">
    <location>
        <begin position="125"/>
        <end position="217"/>
    </location>
</feature>
<dbReference type="SUPFAM" id="SSF47203">
    <property type="entry name" value="Acyl-CoA dehydrogenase C-terminal domain-like"/>
    <property type="match status" value="1"/>
</dbReference>
<evidence type="ECO:0000256" key="3">
    <source>
        <dbReference type="ARBA" id="ARBA00022630"/>
    </source>
</evidence>
<dbReference type="InterPro" id="IPR052161">
    <property type="entry name" value="Mycobact_Acyl-CoA_DH"/>
</dbReference>
<dbReference type="PANTHER" id="PTHR43292">
    <property type="entry name" value="ACYL-COA DEHYDROGENASE"/>
    <property type="match status" value="1"/>
</dbReference>
<dbReference type="InterPro" id="IPR009100">
    <property type="entry name" value="AcylCoA_DH/oxidase_NM_dom_sf"/>
</dbReference>
<dbReference type="SUPFAM" id="SSF56645">
    <property type="entry name" value="Acyl-CoA dehydrogenase NM domain-like"/>
    <property type="match status" value="1"/>
</dbReference>
<gene>
    <name evidence="9" type="ORF">METZ01_LOCUS11187</name>
</gene>
<dbReference type="GO" id="GO:0005886">
    <property type="term" value="C:plasma membrane"/>
    <property type="evidence" value="ECO:0007669"/>
    <property type="project" value="TreeGrafter"/>
</dbReference>
<dbReference type="GO" id="GO:0050660">
    <property type="term" value="F:flavin adenine dinucleotide binding"/>
    <property type="evidence" value="ECO:0007669"/>
    <property type="project" value="InterPro"/>
</dbReference>
<keyword evidence="5" id="KW-0560">Oxidoreductase</keyword>